<evidence type="ECO:0000313" key="2">
    <source>
        <dbReference type="EMBL" id="AFZ80746.1"/>
    </source>
</evidence>
<keyword evidence="3" id="KW-1185">Reference proteome</keyword>
<evidence type="ECO:0000313" key="3">
    <source>
        <dbReference type="Proteomes" id="UP000031512"/>
    </source>
</evidence>
<dbReference type="AlphaFoldDB" id="L0B0F6"/>
<dbReference type="Proteomes" id="UP000031512">
    <property type="component" value="Chromosome 3"/>
</dbReference>
<sequence>MMSCLRISQKLCSKAWYSGNDIITGKLMQLERILKCSGRSDITTTNKDFSITNEPKSNVSNMIIRKEPDGRDIKEINLVTHLSILSSLVNQNAFMLDDRVQKSLCTIKECFKSSYHNVSSVLEFVKVLRLIGDEEGLMDILPYFIHDVPFMSGNVLSRLTRIYSINFKGSPILSNFYSSVVERMGSQSELFSIDDRLSCILSSFEHINDSKVIFDVLTSYASEINEDLVTNITAMRIYHKAIKERKFTEIPNFTCNLMNVIRKFLQSQNHPEKKGCGSTETIVRYCRLLARLSTIEKDCDGLKEILNDSWSYISKNSLQMTVRDALYMLESMSPDMQTTISSILQYIVPQMSELSLKESMTLLKFINSTVDSKNLKRMETMLESQFALYSDNLNEDDICKILHFYARSNILEPSEFLTNRICERILTIYYASSINFASCIVHLNSLGICKPEIINRFVKYVYNHVISMDPKEISVSLYTLRKLRYNPPQKLLDKVTPVIKGEIRNFKPIDLVYCIYFVAPCREIHKGLFQILIGAIQDKLELLTLDQLVMLSTSLVKYKKQPFVTLMYSQISAHVPSMNANQICSVFSSFASTGLKNEDLTQRLNHYILSMIGSGIIIDDRGLGNLLKVVRRGYANQRLIDCIKTHQIDHVHGFELFDTIPNIDDLSSSDVVSCVLILGNKRQSRENNRLARGLFTRLFTIAPVLSFDLLNQISASISSYGYSKPKINRILANLMAKKAPKVQTKIDENKHLFFRPINRGPPHLKQ</sequence>
<dbReference type="OrthoDB" id="362016at2759"/>
<dbReference type="EMBL" id="CP001670">
    <property type="protein sequence ID" value="AFZ80746.1"/>
    <property type="molecule type" value="Genomic_DNA"/>
</dbReference>
<dbReference type="RefSeq" id="XP_004830412.1">
    <property type="nucleotide sequence ID" value="XM_004830355.1"/>
</dbReference>
<dbReference type="GeneID" id="15805402"/>
<dbReference type="VEuPathDB" id="PiroplasmaDB:BEWA_001530"/>
<organism evidence="2 3">
    <name type="scientific">Theileria equi strain WA</name>
    <dbReference type="NCBI Taxonomy" id="1537102"/>
    <lineage>
        <taxon>Eukaryota</taxon>
        <taxon>Sar</taxon>
        <taxon>Alveolata</taxon>
        <taxon>Apicomplexa</taxon>
        <taxon>Aconoidasida</taxon>
        <taxon>Piroplasmida</taxon>
        <taxon>Theileriidae</taxon>
        <taxon>Theileria</taxon>
    </lineage>
</organism>
<feature type="domain" description="RNA-editing substrate-binding complex 6 protein" evidence="1">
    <location>
        <begin position="452"/>
        <end position="606"/>
    </location>
</feature>
<protein>
    <recommendedName>
        <fullName evidence="1">RNA-editing substrate-binding complex 6 protein domain-containing protein</fullName>
    </recommendedName>
</protein>
<evidence type="ECO:0000259" key="1">
    <source>
        <dbReference type="Pfam" id="PF26188"/>
    </source>
</evidence>
<dbReference type="KEGG" id="beq:BEWA_001530"/>
<gene>
    <name evidence="2" type="ORF">BEWA_001530</name>
</gene>
<proteinExistence type="predicted"/>
<dbReference type="eggNOG" id="KOG0108">
    <property type="taxonomic scope" value="Eukaryota"/>
</dbReference>
<dbReference type="Pfam" id="PF26188">
    <property type="entry name" value="RESC6"/>
    <property type="match status" value="1"/>
</dbReference>
<name>L0B0F6_THEEQ</name>
<reference evidence="2 3" key="1">
    <citation type="journal article" date="2012" name="BMC Genomics">
        <title>Comparative genomic analysis and phylogenetic position of Theileria equi.</title>
        <authorList>
            <person name="Kappmeyer L.S."/>
            <person name="Thiagarajan M."/>
            <person name="Herndon D.R."/>
            <person name="Ramsay J.D."/>
            <person name="Caler E."/>
            <person name="Djikeng A."/>
            <person name="Gillespie J.J."/>
            <person name="Lau A.O."/>
            <person name="Roalson E.H."/>
            <person name="Silva J.C."/>
            <person name="Silva M.G."/>
            <person name="Suarez C.E."/>
            <person name="Ueti M.W."/>
            <person name="Nene V.M."/>
            <person name="Mealey R.H."/>
            <person name="Knowles D.P."/>
            <person name="Brayton K.A."/>
        </authorList>
    </citation>
    <scope>NUCLEOTIDE SEQUENCE [LARGE SCALE GENOMIC DNA]</scope>
    <source>
        <strain evidence="2 3">WA</strain>
    </source>
</reference>
<dbReference type="InterPro" id="IPR058917">
    <property type="entry name" value="RESC6_dom"/>
</dbReference>
<accession>L0B0F6</accession>